<dbReference type="EMBL" id="UZAU01000083">
    <property type="status" value="NOT_ANNOTATED_CDS"/>
    <property type="molecule type" value="Genomic_DNA"/>
</dbReference>
<dbReference type="InterPro" id="IPR052929">
    <property type="entry name" value="RNase_H-like_EbsB-rel"/>
</dbReference>
<reference evidence="2" key="1">
    <citation type="submission" date="2018-11" db="EMBL/GenBank/DDBJ databases">
        <authorList>
            <person name="Grassa J C."/>
        </authorList>
    </citation>
    <scope>NUCLEOTIDE SEQUENCE [LARGE SCALE GENOMIC DNA]</scope>
</reference>
<organism evidence="2 3">
    <name type="scientific">Cannabis sativa</name>
    <name type="common">Hemp</name>
    <name type="synonym">Marijuana</name>
    <dbReference type="NCBI Taxonomy" id="3483"/>
    <lineage>
        <taxon>Eukaryota</taxon>
        <taxon>Viridiplantae</taxon>
        <taxon>Streptophyta</taxon>
        <taxon>Embryophyta</taxon>
        <taxon>Tracheophyta</taxon>
        <taxon>Spermatophyta</taxon>
        <taxon>Magnoliopsida</taxon>
        <taxon>eudicotyledons</taxon>
        <taxon>Gunneridae</taxon>
        <taxon>Pentapetalae</taxon>
        <taxon>rosids</taxon>
        <taxon>fabids</taxon>
        <taxon>Rosales</taxon>
        <taxon>Cannabaceae</taxon>
        <taxon>Cannabis</taxon>
    </lineage>
</organism>
<dbReference type="Pfam" id="PF13456">
    <property type="entry name" value="RVT_3"/>
    <property type="match status" value="1"/>
</dbReference>
<keyword evidence="3" id="KW-1185">Reference proteome</keyword>
<dbReference type="CDD" id="cd06222">
    <property type="entry name" value="RNase_H_like"/>
    <property type="match status" value="1"/>
</dbReference>
<dbReference type="GO" id="GO:0003676">
    <property type="term" value="F:nucleic acid binding"/>
    <property type="evidence" value="ECO:0007669"/>
    <property type="project" value="InterPro"/>
</dbReference>
<sequence length="242" mass="26987">MINMMVSLIDTLDGSERKDLLTYFGCIMDEIWHQRNSFCIQYQAVNVQTALLKIDQKVLELKSSFPNTQCCIVGVNEVREGQRIDERSAIGIQNYVLTYASLVQGAAGIAAISVDMTEGCWFVSSQKIQAQSVLEAKFLAILLALNRTANVGWSEVHILSDSKVAVRALTTRVIPDWRVAKVFYLSLNLSNLFHRCCFFFISRSCNGMGDGVAKYARLHSDLAVLYQGEGVSSVNPINFINE</sequence>
<feature type="domain" description="RNase H type-1" evidence="1">
    <location>
        <begin position="104"/>
        <end position="216"/>
    </location>
</feature>
<dbReference type="InterPro" id="IPR036397">
    <property type="entry name" value="RNaseH_sf"/>
</dbReference>
<dbReference type="GO" id="GO:0004523">
    <property type="term" value="F:RNA-DNA hybrid ribonuclease activity"/>
    <property type="evidence" value="ECO:0007669"/>
    <property type="project" value="InterPro"/>
</dbReference>
<dbReference type="SUPFAM" id="SSF53098">
    <property type="entry name" value="Ribonuclease H-like"/>
    <property type="match status" value="1"/>
</dbReference>
<dbReference type="InterPro" id="IPR012337">
    <property type="entry name" value="RNaseH-like_sf"/>
</dbReference>
<dbReference type="InterPro" id="IPR002156">
    <property type="entry name" value="RNaseH_domain"/>
</dbReference>
<name>A0A803NNB9_CANSA</name>
<dbReference type="AlphaFoldDB" id="A0A803NNB9"/>
<protein>
    <recommendedName>
        <fullName evidence="1">RNase H type-1 domain-containing protein</fullName>
    </recommendedName>
</protein>
<reference evidence="2" key="2">
    <citation type="submission" date="2021-03" db="UniProtKB">
        <authorList>
            <consortium name="EnsemblPlants"/>
        </authorList>
    </citation>
    <scope>IDENTIFICATION</scope>
</reference>
<dbReference type="Proteomes" id="UP000596661">
    <property type="component" value="Chromosome 1"/>
</dbReference>
<accession>A0A803NNB9</accession>
<dbReference type="InterPro" id="IPR044730">
    <property type="entry name" value="RNase_H-like_dom_plant"/>
</dbReference>
<dbReference type="Gramene" id="evm.model.01.2996">
    <property type="protein sequence ID" value="cds.evm.model.01.2996"/>
    <property type="gene ID" value="evm.TU.01.2996"/>
</dbReference>
<evidence type="ECO:0000313" key="3">
    <source>
        <dbReference type="Proteomes" id="UP000596661"/>
    </source>
</evidence>
<proteinExistence type="predicted"/>
<dbReference type="PANTHER" id="PTHR47074:SF11">
    <property type="entry name" value="REVERSE TRANSCRIPTASE-LIKE PROTEIN"/>
    <property type="match status" value="1"/>
</dbReference>
<dbReference type="PANTHER" id="PTHR47074">
    <property type="entry name" value="BNAC02G40300D PROTEIN"/>
    <property type="match status" value="1"/>
</dbReference>
<dbReference type="EnsemblPlants" id="evm.model.01.2996">
    <property type="protein sequence ID" value="cds.evm.model.01.2996"/>
    <property type="gene ID" value="evm.TU.01.2996"/>
</dbReference>
<evidence type="ECO:0000259" key="1">
    <source>
        <dbReference type="Pfam" id="PF13456"/>
    </source>
</evidence>
<evidence type="ECO:0000313" key="2">
    <source>
        <dbReference type="EnsemblPlants" id="cds.evm.model.01.2996"/>
    </source>
</evidence>
<dbReference type="Gene3D" id="3.30.420.10">
    <property type="entry name" value="Ribonuclease H-like superfamily/Ribonuclease H"/>
    <property type="match status" value="1"/>
</dbReference>